<reference evidence="2" key="1">
    <citation type="journal article" date="2020" name="mSystems">
        <title>Genome- and Community-Level Interaction Insights into Carbon Utilization and Element Cycling Functions of Hydrothermarchaeota in Hydrothermal Sediment.</title>
        <authorList>
            <person name="Zhou Z."/>
            <person name="Liu Y."/>
            <person name="Xu W."/>
            <person name="Pan J."/>
            <person name="Luo Z.H."/>
            <person name="Li M."/>
        </authorList>
    </citation>
    <scope>NUCLEOTIDE SEQUENCE [LARGE SCALE GENOMIC DNA]</scope>
    <source>
        <strain evidence="2">SpSt-573</strain>
    </source>
</reference>
<name>A0A7C4KJV6_9CHLR</name>
<keyword evidence="1" id="KW-1133">Transmembrane helix</keyword>
<organism evidence="2">
    <name type="scientific">Anaerolinea thermolimosa</name>
    <dbReference type="NCBI Taxonomy" id="229919"/>
    <lineage>
        <taxon>Bacteria</taxon>
        <taxon>Bacillati</taxon>
        <taxon>Chloroflexota</taxon>
        <taxon>Anaerolineae</taxon>
        <taxon>Anaerolineales</taxon>
        <taxon>Anaerolineaceae</taxon>
        <taxon>Anaerolinea</taxon>
    </lineage>
</organism>
<keyword evidence="1" id="KW-0812">Transmembrane</keyword>
<feature type="transmembrane region" description="Helical" evidence="1">
    <location>
        <begin position="140"/>
        <end position="161"/>
    </location>
</feature>
<gene>
    <name evidence="2" type="ORF">ENT37_09335</name>
</gene>
<keyword evidence="1" id="KW-0472">Membrane</keyword>
<sequence>MKVRVAIYLRIVISLLIGLGGAWLVSESSYHLLKDPQTRDNARQIVLTIPPGTAERIAAGEDTLTLPSMMTFVEGDLLIVRNEDSVSHQLGPVWVPPGSSGVLEVGAPNNYTYNCSFQKSKAFGMEVLPALTGSTRLEGVLAMGLPTSLMLALYSFLVFPLKTRPSPASERPE</sequence>
<evidence type="ECO:0000313" key="2">
    <source>
        <dbReference type="EMBL" id="HGS22059.1"/>
    </source>
</evidence>
<accession>A0A7C4KJV6</accession>
<comment type="caution">
    <text evidence="2">The sequence shown here is derived from an EMBL/GenBank/DDBJ whole genome shotgun (WGS) entry which is preliminary data.</text>
</comment>
<feature type="transmembrane region" description="Helical" evidence="1">
    <location>
        <begin position="7"/>
        <end position="26"/>
    </location>
</feature>
<dbReference type="EMBL" id="DSYK01000456">
    <property type="protein sequence ID" value="HGS22059.1"/>
    <property type="molecule type" value="Genomic_DNA"/>
</dbReference>
<dbReference type="AlphaFoldDB" id="A0A7C4KJV6"/>
<evidence type="ECO:0000256" key="1">
    <source>
        <dbReference type="SAM" id="Phobius"/>
    </source>
</evidence>
<proteinExistence type="predicted"/>
<protein>
    <submittedName>
        <fullName evidence="2">Uncharacterized protein</fullName>
    </submittedName>
</protein>